<dbReference type="RefSeq" id="XP_024578404.1">
    <property type="nucleotide sequence ID" value="XM_024727871.1"/>
</dbReference>
<dbReference type="CDD" id="cd09859">
    <property type="entry name" value="PIN_53EXO"/>
    <property type="match status" value="1"/>
</dbReference>
<dbReference type="SUPFAM" id="SSF88723">
    <property type="entry name" value="PIN domain-like"/>
    <property type="match status" value="1"/>
</dbReference>
<protein>
    <submittedName>
        <fullName evidence="4">Dna polymerase i</fullName>
    </submittedName>
</protein>
<dbReference type="GO" id="GO:0017108">
    <property type="term" value="F:5'-flap endonuclease activity"/>
    <property type="evidence" value="ECO:0007669"/>
    <property type="project" value="InterPro"/>
</dbReference>
<reference evidence="5" key="1">
    <citation type="submission" date="2014-09" db="EMBL/GenBank/DDBJ databases">
        <authorList>
            <person name="Sharma Rahul"/>
            <person name="Thines Marco"/>
        </authorList>
    </citation>
    <scope>NUCLEOTIDE SEQUENCE [LARGE SCALE GENOMIC DNA]</scope>
</reference>
<dbReference type="GO" id="GO:0008409">
    <property type="term" value="F:5'-3' exonuclease activity"/>
    <property type="evidence" value="ECO:0007669"/>
    <property type="project" value="InterPro"/>
</dbReference>
<evidence type="ECO:0000256" key="1">
    <source>
        <dbReference type="ARBA" id="ARBA00022722"/>
    </source>
</evidence>
<dbReference type="AlphaFoldDB" id="A0A0N7L5P3"/>
<keyword evidence="1" id="KW-0540">Nuclease</keyword>
<dbReference type="GO" id="GO:0003677">
    <property type="term" value="F:DNA binding"/>
    <property type="evidence" value="ECO:0007669"/>
    <property type="project" value="InterPro"/>
</dbReference>
<dbReference type="Proteomes" id="UP000054928">
    <property type="component" value="Unassembled WGS sequence"/>
</dbReference>
<keyword evidence="5" id="KW-1185">Reference proteome</keyword>
<proteinExistence type="predicted"/>
<dbReference type="OrthoDB" id="275278at2759"/>
<name>A0A0N7L5P3_PLAHL</name>
<dbReference type="GO" id="GO:0033567">
    <property type="term" value="P:DNA replication, Okazaki fragment processing"/>
    <property type="evidence" value="ECO:0007669"/>
    <property type="project" value="InterPro"/>
</dbReference>
<dbReference type="STRING" id="4781.A0A0N7L5P3"/>
<dbReference type="Gene3D" id="1.10.150.20">
    <property type="entry name" value="5' to 3' exonuclease, C-terminal subdomain"/>
    <property type="match status" value="1"/>
</dbReference>
<evidence type="ECO:0000259" key="3">
    <source>
        <dbReference type="SMART" id="SM00475"/>
    </source>
</evidence>
<evidence type="ECO:0000313" key="4">
    <source>
        <dbReference type="EMBL" id="CEG42035.1"/>
    </source>
</evidence>
<dbReference type="Pfam" id="PF01367">
    <property type="entry name" value="5_3_exonuc"/>
    <property type="match status" value="1"/>
</dbReference>
<dbReference type="InterPro" id="IPR020045">
    <property type="entry name" value="DNA_polI_H3TH"/>
</dbReference>
<dbReference type="InterPro" id="IPR002421">
    <property type="entry name" value="5-3_exonuclease"/>
</dbReference>
<feature type="domain" description="5'-3' exonuclease" evidence="3">
    <location>
        <begin position="34"/>
        <end position="312"/>
    </location>
</feature>
<dbReference type="PANTHER" id="PTHR42646">
    <property type="entry name" value="FLAP ENDONUCLEASE XNI"/>
    <property type="match status" value="1"/>
</dbReference>
<organism evidence="4 5">
    <name type="scientific">Plasmopara halstedii</name>
    <name type="common">Downy mildew of sunflower</name>
    <dbReference type="NCBI Taxonomy" id="4781"/>
    <lineage>
        <taxon>Eukaryota</taxon>
        <taxon>Sar</taxon>
        <taxon>Stramenopiles</taxon>
        <taxon>Oomycota</taxon>
        <taxon>Peronosporomycetes</taxon>
        <taxon>Peronosporales</taxon>
        <taxon>Peronosporaceae</taxon>
        <taxon>Plasmopara</taxon>
    </lineage>
</organism>
<dbReference type="Pfam" id="PF02739">
    <property type="entry name" value="5_3_exonuc_N"/>
    <property type="match status" value="1"/>
</dbReference>
<dbReference type="PANTHER" id="PTHR42646:SF2">
    <property type="entry name" value="5'-3' EXONUCLEASE FAMILY PROTEIN"/>
    <property type="match status" value="1"/>
</dbReference>
<dbReference type="EMBL" id="CCYD01000610">
    <property type="protein sequence ID" value="CEG42035.1"/>
    <property type="molecule type" value="Genomic_DNA"/>
</dbReference>
<dbReference type="Gene3D" id="3.40.50.1010">
    <property type="entry name" value="5'-nuclease"/>
    <property type="match status" value="1"/>
</dbReference>
<evidence type="ECO:0000313" key="5">
    <source>
        <dbReference type="Proteomes" id="UP000054928"/>
    </source>
</evidence>
<keyword evidence="2" id="KW-0378">Hydrolase</keyword>
<dbReference type="InterPro" id="IPR038969">
    <property type="entry name" value="FEN"/>
</dbReference>
<dbReference type="InterPro" id="IPR036279">
    <property type="entry name" value="5-3_exonuclease_C_sf"/>
</dbReference>
<dbReference type="GeneID" id="36407396"/>
<sequence length="319" mass="36489">MIDAHRVAAFNVRIGRRLLATATTTIKQKTDLRKKSLLVDGNNVLYHFYNQMSTITNGQVKNEAVDGLLRLLRRMDKTHCPEHILVVFDSKQRSIRSIIQPDYKKDRPTTPYSLVTQFSYAKEALTAAGVNCIERQSMEADDIIASYSTQYTAYGFDVLLISNDNDFLQLVHDGISEVAKLETTESTLNDHDILPATIVEIYQPSRQRYVRERNVRGRFRLHPKLLPDFHALCGHQWKKIPRVDHVTDELAVHLLTQYGGLFPLLRHLDTVNDLILRNSLKQCISSIESSFRLVKLVNTVALPVAIEELGRPRLNEPQF</sequence>
<dbReference type="OMA" id="WRVDLIP"/>
<dbReference type="InterPro" id="IPR020046">
    <property type="entry name" value="5-3_exonucl_a-hlix_arch_N"/>
</dbReference>
<accession>A0A0N7L5P3</accession>
<evidence type="ECO:0000256" key="2">
    <source>
        <dbReference type="ARBA" id="ARBA00022801"/>
    </source>
</evidence>
<dbReference type="SUPFAM" id="SSF47807">
    <property type="entry name" value="5' to 3' exonuclease, C-terminal subdomain"/>
    <property type="match status" value="1"/>
</dbReference>
<dbReference type="SMART" id="SM00475">
    <property type="entry name" value="53EXOc"/>
    <property type="match status" value="1"/>
</dbReference>
<dbReference type="InterPro" id="IPR029060">
    <property type="entry name" value="PIN-like_dom_sf"/>
</dbReference>